<evidence type="ECO:0000313" key="5">
    <source>
        <dbReference type="Proteomes" id="UP000619293"/>
    </source>
</evidence>
<accession>A0A8J3K3Y5</accession>
<dbReference type="Proteomes" id="UP000619293">
    <property type="component" value="Unassembled WGS sequence"/>
</dbReference>
<evidence type="ECO:0000256" key="2">
    <source>
        <dbReference type="PROSITE-ProRule" id="PRU00703"/>
    </source>
</evidence>
<proteinExistence type="predicted"/>
<dbReference type="AlphaFoldDB" id="A0A8J3K3Y5"/>
<dbReference type="Pfam" id="PF00571">
    <property type="entry name" value="CBS"/>
    <property type="match status" value="2"/>
</dbReference>
<organism evidence="4 5">
    <name type="scientific">Catellatospora chokoriensis</name>
    <dbReference type="NCBI Taxonomy" id="310353"/>
    <lineage>
        <taxon>Bacteria</taxon>
        <taxon>Bacillati</taxon>
        <taxon>Actinomycetota</taxon>
        <taxon>Actinomycetes</taxon>
        <taxon>Micromonosporales</taxon>
        <taxon>Micromonosporaceae</taxon>
        <taxon>Catellatospora</taxon>
    </lineage>
</organism>
<name>A0A8J3K3Y5_9ACTN</name>
<dbReference type="Gene3D" id="3.10.580.10">
    <property type="entry name" value="CBS-domain"/>
    <property type="match status" value="1"/>
</dbReference>
<dbReference type="PROSITE" id="PS51371">
    <property type="entry name" value="CBS"/>
    <property type="match status" value="2"/>
</dbReference>
<keyword evidence="1 2" id="KW-0129">CBS domain</keyword>
<dbReference type="SMART" id="SM00116">
    <property type="entry name" value="CBS"/>
    <property type="match status" value="2"/>
</dbReference>
<dbReference type="InterPro" id="IPR046342">
    <property type="entry name" value="CBS_dom_sf"/>
</dbReference>
<dbReference type="EMBL" id="BONG01000049">
    <property type="protein sequence ID" value="GIF92686.1"/>
    <property type="molecule type" value="Genomic_DNA"/>
</dbReference>
<feature type="domain" description="CBS" evidence="3">
    <location>
        <begin position="80"/>
        <end position="136"/>
    </location>
</feature>
<protein>
    <submittedName>
        <fullName evidence="4">Histidine kinase</fullName>
    </submittedName>
</protein>
<dbReference type="SUPFAM" id="SSF54631">
    <property type="entry name" value="CBS-domain pair"/>
    <property type="match status" value="1"/>
</dbReference>
<gene>
    <name evidence="4" type="ORF">Cch02nite_61300</name>
</gene>
<dbReference type="GO" id="GO:0016301">
    <property type="term" value="F:kinase activity"/>
    <property type="evidence" value="ECO:0007669"/>
    <property type="project" value="UniProtKB-KW"/>
</dbReference>
<keyword evidence="4" id="KW-0808">Transferase</keyword>
<evidence type="ECO:0000256" key="1">
    <source>
        <dbReference type="ARBA" id="ARBA00023122"/>
    </source>
</evidence>
<feature type="domain" description="CBS" evidence="3">
    <location>
        <begin position="16"/>
        <end position="72"/>
    </location>
</feature>
<keyword evidence="4" id="KW-0418">Kinase</keyword>
<evidence type="ECO:0000313" key="4">
    <source>
        <dbReference type="EMBL" id="GIF92686.1"/>
    </source>
</evidence>
<sequence length="141" mass="15234">MANAAQAHAMHVREAMSKPVLMVGPQHTLRQAAQLMAMRRVGSAIVIDPDGEGLGIMTERDVLNAIGSGLDPDVEQCANHITWDVVYAAPHWSLEEAAMAMARGGFRHLVVLDGDEVLGIISVRDLMRVWALRRAEAAASV</sequence>
<dbReference type="PANTHER" id="PTHR43080:SF2">
    <property type="entry name" value="CBS DOMAIN-CONTAINING PROTEIN"/>
    <property type="match status" value="1"/>
</dbReference>
<dbReference type="InterPro" id="IPR051257">
    <property type="entry name" value="Diverse_CBS-Domain"/>
</dbReference>
<dbReference type="PANTHER" id="PTHR43080">
    <property type="entry name" value="CBS DOMAIN-CONTAINING PROTEIN CBSX3, MITOCHONDRIAL"/>
    <property type="match status" value="1"/>
</dbReference>
<evidence type="ECO:0000259" key="3">
    <source>
        <dbReference type="PROSITE" id="PS51371"/>
    </source>
</evidence>
<reference evidence="4 5" key="1">
    <citation type="submission" date="2021-01" db="EMBL/GenBank/DDBJ databases">
        <title>Whole genome shotgun sequence of Catellatospora chokoriensis NBRC 107358.</title>
        <authorList>
            <person name="Komaki H."/>
            <person name="Tamura T."/>
        </authorList>
    </citation>
    <scope>NUCLEOTIDE SEQUENCE [LARGE SCALE GENOMIC DNA]</scope>
    <source>
        <strain evidence="4 5">NBRC 107358</strain>
    </source>
</reference>
<dbReference type="InterPro" id="IPR000644">
    <property type="entry name" value="CBS_dom"/>
</dbReference>
<keyword evidence="5" id="KW-1185">Reference proteome</keyword>
<comment type="caution">
    <text evidence="4">The sequence shown here is derived from an EMBL/GenBank/DDBJ whole genome shotgun (WGS) entry which is preliminary data.</text>
</comment>